<dbReference type="SMART" id="SM00333">
    <property type="entry name" value="TUDOR"/>
    <property type="match status" value="1"/>
</dbReference>
<protein>
    <submittedName>
        <fullName evidence="10">Uncharacterized protein LOC115217252 isoform X1</fullName>
    </submittedName>
</protein>
<evidence type="ECO:0000256" key="5">
    <source>
        <dbReference type="SAM" id="Coils"/>
    </source>
</evidence>
<feature type="domain" description="HTH OST-type" evidence="8">
    <location>
        <begin position="450"/>
        <end position="524"/>
    </location>
</feature>
<proteinExistence type="predicted"/>
<dbReference type="Gene3D" id="3.30.420.610">
    <property type="entry name" value="LOTUS domain-like"/>
    <property type="match status" value="4"/>
</dbReference>
<dbReference type="Proteomes" id="UP000515154">
    <property type="component" value="Linkage group LG1"/>
</dbReference>
<dbReference type="PANTHER" id="PTHR22948">
    <property type="entry name" value="TUDOR DOMAIN CONTAINING PROTEIN"/>
    <property type="match status" value="1"/>
</dbReference>
<dbReference type="Gene3D" id="2.40.50.90">
    <property type="match status" value="1"/>
</dbReference>
<feature type="compositionally biased region" description="Basic and acidic residues" evidence="6">
    <location>
        <begin position="309"/>
        <end position="326"/>
    </location>
</feature>
<evidence type="ECO:0000256" key="4">
    <source>
        <dbReference type="ARBA" id="ARBA00022871"/>
    </source>
</evidence>
<organism evidence="9 10">
    <name type="scientific">Octopus sinensis</name>
    <name type="common">East Asian common octopus</name>
    <dbReference type="NCBI Taxonomy" id="2607531"/>
    <lineage>
        <taxon>Eukaryota</taxon>
        <taxon>Metazoa</taxon>
        <taxon>Spiralia</taxon>
        <taxon>Lophotrochozoa</taxon>
        <taxon>Mollusca</taxon>
        <taxon>Cephalopoda</taxon>
        <taxon>Coleoidea</taxon>
        <taxon>Octopodiformes</taxon>
        <taxon>Octopoda</taxon>
        <taxon>Incirrata</taxon>
        <taxon>Octopodidae</taxon>
        <taxon>Octopus</taxon>
    </lineage>
</organism>
<dbReference type="InterPro" id="IPR025605">
    <property type="entry name" value="OST-HTH/LOTUS_dom"/>
</dbReference>
<keyword evidence="4" id="KW-0744">Spermatogenesis</keyword>
<gene>
    <name evidence="10" type="primary">LOC115217252</name>
</gene>
<feature type="region of interest" description="Disordered" evidence="6">
    <location>
        <begin position="1253"/>
        <end position="1308"/>
    </location>
</feature>
<sequence length="1460" mass="164185">MSEKEDIKKKIRALLISSQSGVPLFNFLKDYYDIIGEPLKFRDLGYFDLEDFLLDMPDVVDVVKAADGQTVLKHVTADSTKHIEKLVARQKTTVTKKPRASNNSYKTNGYFQSDSISPSHSSYIQKRSPVSPTFANRFRPNNSKQFRLPSLPNFIKIQIQQTLRSFSEPISVHSFDAAYKARFGASLNYEKCGFCSLDAVLQAIPEMVMGILQRNGQYHYKLLKPPFNMDFRNGSPYSPQDNFISPSNAYHQPHSPKNLGFKTSIQRPVPLLQVPTPKPLMHSQPFYAAFGSPNSQTRHTYSYSNASTYDDKIHRDNKKYSPRRESYNSSAANLEKKNNSSESNDMFDQINPEITSNIMKILDCNPEGLYSSKLCSAYQKYHGSELDYRDMGFLSVIDLVSKLDAIHIVRPAGSGDWILYDTKKSKETAEKLANQLHSLELNKNKLIKEREKEVRLSISKMMESFPNGLNLDCFMENYKATTGSEFQPSDVGYKSLESYILSLANNIIEISYSGNACLTIKSAKKYNSKENQQPIQQLIPKHSVNPPQSLAITSLPEDAVGPGVAYRLLDIPNNIHFVEVFVSNIENPGHFWLKFRGKAYSVALENLMDELELLYYSSDADAYHVPDEFICVGLVAAAIYPEDQNWHRVYITKVPNVSFVEVYFVDYGNTCTVSRNSLRLLRNHFLSLPMQAIEGRLANVKPINDEWSTKARNRMLSLCFNKPLIALVIQVKDRVMSVCLTDTSDNKIDIHINDVLVAEKYCIFYPDDNDPDTDRCSLPEGTNKRMPTNTYIGYQHEPVLPQQTPEWFPHTVYLQSLVALLFQNRPKPEISGISEENIFSEITKDSLDQSVSPSHKQYDITTTLQQQIEYHKTSNCKVNGIQGKMHSETTNINPGSLATGTCEDKINREPSRTEPDNKLPPPINKCSKSEVVVRPTSISTMPITNSICKVNMNPGNFLSNNLHTSDISKEYPISQGNNLKPFVQRIELTPEIAIHLFNFNGTACISSCELSSFFWKIDIIRTMLRRVNLGISKVIICEEDYEELFKELEKINFSGLKSGDEHKDWLTLFRLEDVPLVLETFCHPSAELKAAVYKAIQEFEPDDNFWKNNIARSSLKKVSDNSTLNIVKCTSPVPIPTNKLSNQVQHLSVKNKGQLNLSKSASPPSLRSQWSSPSQEIKFKAGSLEAVPWLRHSSASGEDMKTINYNLTIFHKQRQRILNRLMKDPNDYENCVKELEDVEDKLQKLNELLIKLSPTVENRDPPGRSHSPYHQSQSNHSGSPSSSRGLSPRDTRSTSRSPSSSPVPENVPLTPKILNQMLDSQYAAMFAASGAAVASNEHFLAVGQNSYSSGHPFSNNSSQLSERPYKLCCSPTARNNSNKLSPLLLPGLYPLLREQIASTSSVGYGTSLLGVTQSANCLSSRTFNSTSPSLSPKHVPFRSPSPLTSISASSNANNTKNGHV</sequence>
<evidence type="ECO:0000256" key="1">
    <source>
        <dbReference type="ARBA" id="ARBA00004496"/>
    </source>
</evidence>
<dbReference type="RefSeq" id="XP_036362113.1">
    <property type="nucleotide sequence ID" value="XM_036506220.1"/>
</dbReference>
<dbReference type="InterPro" id="IPR041966">
    <property type="entry name" value="LOTUS-like"/>
</dbReference>
<feature type="domain" description="Tudor" evidence="7">
    <location>
        <begin position="629"/>
        <end position="688"/>
    </location>
</feature>
<dbReference type="InterPro" id="IPR035437">
    <property type="entry name" value="SNase_OB-fold_sf"/>
</dbReference>
<feature type="region of interest" description="Disordered" evidence="6">
    <location>
        <begin position="1422"/>
        <end position="1460"/>
    </location>
</feature>
<feature type="domain" description="HTH OST-type" evidence="8">
    <location>
        <begin position="350"/>
        <end position="423"/>
    </location>
</feature>
<keyword evidence="4" id="KW-0221">Differentiation</keyword>
<comment type="subcellular location">
    <subcellularLocation>
        <location evidence="1">Cytoplasm</location>
    </subcellularLocation>
</comment>
<dbReference type="InterPro" id="IPR050621">
    <property type="entry name" value="Tudor_domain_containing"/>
</dbReference>
<evidence type="ECO:0000256" key="6">
    <source>
        <dbReference type="SAM" id="MobiDB-lite"/>
    </source>
</evidence>
<dbReference type="InterPro" id="IPR002999">
    <property type="entry name" value="Tudor"/>
</dbReference>
<evidence type="ECO:0000313" key="9">
    <source>
        <dbReference type="Proteomes" id="UP000515154"/>
    </source>
</evidence>
<dbReference type="PROSITE" id="PS51644">
    <property type="entry name" value="HTH_OST"/>
    <property type="match status" value="4"/>
</dbReference>
<dbReference type="Pfam" id="PF12872">
    <property type="entry name" value="OST-HTH"/>
    <property type="match status" value="4"/>
</dbReference>
<feature type="coiled-coil region" evidence="5">
    <location>
        <begin position="422"/>
        <end position="449"/>
    </location>
</feature>
<evidence type="ECO:0000256" key="2">
    <source>
        <dbReference type="ARBA" id="ARBA00022490"/>
    </source>
</evidence>
<feature type="compositionally biased region" description="Polar residues" evidence="6">
    <location>
        <begin position="299"/>
        <end position="308"/>
    </location>
</feature>
<accession>A0A7E6F3K5</accession>
<feature type="domain" description="HTH OST-type" evidence="8">
    <location>
        <begin position="3"/>
        <end position="76"/>
    </location>
</feature>
<dbReference type="GO" id="GO:0007283">
    <property type="term" value="P:spermatogenesis"/>
    <property type="evidence" value="ECO:0007669"/>
    <property type="project" value="UniProtKB-KW"/>
</dbReference>
<dbReference type="PROSITE" id="PS50304">
    <property type="entry name" value="TUDOR"/>
    <property type="match status" value="1"/>
</dbReference>
<dbReference type="PANTHER" id="PTHR22948:SF76">
    <property type="entry name" value="FI20010P1-RELATED"/>
    <property type="match status" value="1"/>
</dbReference>
<dbReference type="CDD" id="cd08824">
    <property type="entry name" value="LOTUS"/>
    <property type="match status" value="1"/>
</dbReference>
<evidence type="ECO:0000259" key="8">
    <source>
        <dbReference type="PROSITE" id="PS51644"/>
    </source>
</evidence>
<dbReference type="CDD" id="cd09972">
    <property type="entry name" value="LOTUS_TDRD_OSKAR"/>
    <property type="match status" value="1"/>
</dbReference>
<name>A0A7E6F3K5_9MOLL</name>
<keyword evidence="3" id="KW-0677">Repeat</keyword>
<feature type="domain" description="HTH OST-type" evidence="8">
    <location>
        <begin position="151"/>
        <end position="224"/>
    </location>
</feature>
<keyword evidence="9" id="KW-1185">Reference proteome</keyword>
<reference evidence="10" key="1">
    <citation type="submission" date="2025-08" db="UniProtKB">
        <authorList>
            <consortium name="RefSeq"/>
        </authorList>
    </citation>
    <scope>IDENTIFICATION</scope>
</reference>
<dbReference type="Pfam" id="PF00567">
    <property type="entry name" value="TUDOR"/>
    <property type="match status" value="1"/>
</dbReference>
<keyword evidence="5" id="KW-0175">Coiled coil</keyword>
<feature type="region of interest" description="Disordered" evidence="6">
    <location>
        <begin position="299"/>
        <end position="346"/>
    </location>
</feature>
<keyword evidence="2" id="KW-0963">Cytoplasm</keyword>
<dbReference type="SUPFAM" id="SSF63748">
    <property type="entry name" value="Tudor/PWWP/MBT"/>
    <property type="match status" value="1"/>
</dbReference>
<dbReference type="GO" id="GO:0030154">
    <property type="term" value="P:cell differentiation"/>
    <property type="evidence" value="ECO:0007669"/>
    <property type="project" value="UniProtKB-ARBA"/>
</dbReference>
<dbReference type="Gene3D" id="2.30.30.140">
    <property type="match status" value="1"/>
</dbReference>
<evidence type="ECO:0000313" key="10">
    <source>
        <dbReference type="RefSeq" id="XP_036362113.1"/>
    </source>
</evidence>
<feature type="compositionally biased region" description="Low complexity" evidence="6">
    <location>
        <begin position="1440"/>
        <end position="1454"/>
    </location>
</feature>
<dbReference type="GO" id="GO:0005737">
    <property type="term" value="C:cytoplasm"/>
    <property type="evidence" value="ECO:0007669"/>
    <property type="project" value="UniProtKB-SubCell"/>
</dbReference>
<feature type="compositionally biased region" description="Low complexity" evidence="6">
    <location>
        <begin position="1270"/>
        <end position="1286"/>
    </location>
</feature>
<evidence type="ECO:0000256" key="3">
    <source>
        <dbReference type="ARBA" id="ARBA00022737"/>
    </source>
</evidence>
<evidence type="ECO:0000259" key="7">
    <source>
        <dbReference type="PROSITE" id="PS50304"/>
    </source>
</evidence>